<keyword evidence="3" id="KW-1185">Reference proteome</keyword>
<name>A0A9W6XV50_9STRA</name>
<proteinExistence type="predicted"/>
<feature type="compositionally biased region" description="Pro residues" evidence="1">
    <location>
        <begin position="28"/>
        <end position="39"/>
    </location>
</feature>
<dbReference type="AlphaFoldDB" id="A0A9W6XV50"/>
<comment type="caution">
    <text evidence="2">The sequence shown here is derived from an EMBL/GenBank/DDBJ whole genome shotgun (WGS) entry which is preliminary data.</text>
</comment>
<feature type="compositionally biased region" description="Basic and acidic residues" evidence="1">
    <location>
        <begin position="15"/>
        <end position="26"/>
    </location>
</feature>
<dbReference type="CDD" id="cd14688">
    <property type="entry name" value="bZIP_YAP"/>
    <property type="match status" value="1"/>
</dbReference>
<feature type="region of interest" description="Disordered" evidence="1">
    <location>
        <begin position="85"/>
        <end position="125"/>
    </location>
</feature>
<reference evidence="2" key="1">
    <citation type="submission" date="2023-04" db="EMBL/GenBank/DDBJ databases">
        <title>Phytophthora fragariaefolia NBRC 109709.</title>
        <authorList>
            <person name="Ichikawa N."/>
            <person name="Sato H."/>
            <person name="Tonouchi N."/>
        </authorList>
    </citation>
    <scope>NUCLEOTIDE SEQUENCE</scope>
    <source>
        <strain evidence="2">NBRC 109709</strain>
    </source>
</reference>
<gene>
    <name evidence="2" type="ORF">Pfra01_001712500</name>
</gene>
<feature type="compositionally biased region" description="Polar residues" evidence="1">
    <location>
        <begin position="85"/>
        <end position="96"/>
    </location>
</feature>
<evidence type="ECO:0000313" key="2">
    <source>
        <dbReference type="EMBL" id="GMF46492.1"/>
    </source>
</evidence>
<accession>A0A9W6XV50</accession>
<evidence type="ECO:0000313" key="3">
    <source>
        <dbReference type="Proteomes" id="UP001165121"/>
    </source>
</evidence>
<organism evidence="2 3">
    <name type="scientific">Phytophthora fragariaefolia</name>
    <dbReference type="NCBI Taxonomy" id="1490495"/>
    <lineage>
        <taxon>Eukaryota</taxon>
        <taxon>Sar</taxon>
        <taxon>Stramenopiles</taxon>
        <taxon>Oomycota</taxon>
        <taxon>Peronosporomycetes</taxon>
        <taxon>Peronosporales</taxon>
        <taxon>Peronosporaceae</taxon>
        <taxon>Phytophthora</taxon>
    </lineage>
</organism>
<dbReference type="OrthoDB" id="128223at2759"/>
<sequence length="367" mass="42314">MATYYISRRFGSRDLISDNQRPEEKVPAPLPALLPPRPPRQQEVVSPRRLAPTFTRKREVLDTQSEIMTAQMPITQLIAAANTSKSTGIADTRTLNPTPPVKPKRKRIRAKTERRREQCRNNQARYRDRQRGFVRELEESVQKLQDEIQRLTLRRHTLCYGEQTKHSPWRVVVEYFRLLRYGFLMPISGWDANCSNEPTFPDQVYFLRAVLADDVVIGELTGVDAFIEQWKRYSSYFGSLHLHLKRMEEQTLGGITATATLSLTITEASLRHVFPHLLESNVEEFEYDNAGRVYPLHSRLLGQRLECSCTMHFVWDDMTGRVTRIDFMMDLLSPLLRVLGNLEDVTYVLGKASLTPAYSIGEVQTGE</sequence>
<dbReference type="EMBL" id="BSXT01001974">
    <property type="protein sequence ID" value="GMF46492.1"/>
    <property type="molecule type" value="Genomic_DNA"/>
</dbReference>
<feature type="compositionally biased region" description="Basic and acidic residues" evidence="1">
    <location>
        <begin position="110"/>
        <end position="125"/>
    </location>
</feature>
<evidence type="ECO:0000256" key="1">
    <source>
        <dbReference type="SAM" id="MobiDB-lite"/>
    </source>
</evidence>
<feature type="region of interest" description="Disordered" evidence="1">
    <location>
        <begin position="15"/>
        <end position="46"/>
    </location>
</feature>
<dbReference type="Proteomes" id="UP001165121">
    <property type="component" value="Unassembled WGS sequence"/>
</dbReference>
<protein>
    <submittedName>
        <fullName evidence="2">Unnamed protein product</fullName>
    </submittedName>
</protein>